<dbReference type="PANTHER" id="PTHR48438:SF1">
    <property type="entry name" value="ALPHA-(1,3)-FUCOSYLTRANSFERASE C-RELATED"/>
    <property type="match status" value="1"/>
</dbReference>
<evidence type="ECO:0000256" key="5">
    <source>
        <dbReference type="ARBA" id="ARBA00022679"/>
    </source>
</evidence>
<feature type="domain" description="Fucosyltransferase N-terminal" evidence="14">
    <location>
        <begin position="128"/>
        <end position="221"/>
    </location>
</feature>
<dbReference type="Proteomes" id="UP000694843">
    <property type="component" value="Unplaced"/>
</dbReference>
<accession>A0A979FFW4</accession>
<evidence type="ECO:0000256" key="1">
    <source>
        <dbReference type="ARBA" id="ARBA00004447"/>
    </source>
</evidence>
<dbReference type="InterPro" id="IPR055270">
    <property type="entry name" value="Glyco_tran_10_C"/>
</dbReference>
<evidence type="ECO:0000313" key="15">
    <source>
        <dbReference type="Proteomes" id="UP000694843"/>
    </source>
</evidence>
<evidence type="ECO:0000256" key="4">
    <source>
        <dbReference type="ARBA" id="ARBA00022676"/>
    </source>
</evidence>
<comment type="subcellular location">
    <subcellularLocation>
        <location evidence="1 12">Golgi apparatus</location>
        <location evidence="1 12">Golgi stack membrane</location>
        <topology evidence="1 12">Single-pass type II membrane protein</topology>
    </subcellularLocation>
</comment>
<feature type="transmembrane region" description="Helical" evidence="12">
    <location>
        <begin position="7"/>
        <end position="29"/>
    </location>
</feature>
<evidence type="ECO:0000256" key="6">
    <source>
        <dbReference type="ARBA" id="ARBA00022692"/>
    </source>
</evidence>
<evidence type="ECO:0000256" key="10">
    <source>
        <dbReference type="ARBA" id="ARBA00023136"/>
    </source>
</evidence>
<sequence length="453" mass="52600">MTPKTLLCLITEMCIFLGVVFIYFCYHIFPKAGIYEVRDYKDYLKREWQVGMSTTNGESFNRSLHGQLDNFFNSVPTFVDKQFQPCLDTFQHVEKYRRRTNFRSGPLPKIFVVSARRLSDPFWIESLKHFTDSECPLQCTFTDNELELNRSDAVLVVLSFFKKVDVLKSKLPTRDPAQPWIALSVESPINLSFDTADLSGLNGIFNRTMTYRQASDITFSHGFVVSKAKAKFLPPSWVMRTPELEEIPFERRKLAVAFISHCSPPSGRMNYIRELQLHMEVDVFGKCGNFTCGSSRYVIKPVEVQNDECLKLAREYLFYLSFENSICDDYVTEKLYNILYYPVVPIVFGGANYSNLLPQNSFINALNYNPKQLASLLKTLSQNKTSYNEMLSWRNHYQVSTVGPRRIYCDLCTKLHQSELTSYKVYDDLYDWFAVQSYCKAYAHGKIIRYISI</sequence>
<keyword evidence="15" id="KW-1185">Reference proteome</keyword>
<dbReference type="InterPro" id="IPR001503">
    <property type="entry name" value="Glyco_trans_10"/>
</dbReference>
<dbReference type="EC" id="2.4.1.-" evidence="12"/>
<organism evidence="15 16">
    <name type="scientific">Hyalella azteca</name>
    <name type="common">Amphipod</name>
    <dbReference type="NCBI Taxonomy" id="294128"/>
    <lineage>
        <taxon>Eukaryota</taxon>
        <taxon>Metazoa</taxon>
        <taxon>Ecdysozoa</taxon>
        <taxon>Arthropoda</taxon>
        <taxon>Crustacea</taxon>
        <taxon>Multicrustacea</taxon>
        <taxon>Malacostraca</taxon>
        <taxon>Eumalacostraca</taxon>
        <taxon>Peracarida</taxon>
        <taxon>Amphipoda</taxon>
        <taxon>Senticaudata</taxon>
        <taxon>Talitrida</taxon>
        <taxon>Talitroidea</taxon>
        <taxon>Hyalellidae</taxon>
        <taxon>Hyalella</taxon>
    </lineage>
</organism>
<dbReference type="FunFam" id="3.40.50.11660:FF:000002">
    <property type="entry name" value="Alpha-(1,3)-fucosyltransferase"/>
    <property type="match status" value="1"/>
</dbReference>
<evidence type="ECO:0000256" key="2">
    <source>
        <dbReference type="ARBA" id="ARBA00004922"/>
    </source>
</evidence>
<evidence type="ECO:0000256" key="9">
    <source>
        <dbReference type="ARBA" id="ARBA00023034"/>
    </source>
</evidence>
<name>A0A979FFW4_HYAAZ</name>
<evidence type="ECO:0000256" key="8">
    <source>
        <dbReference type="ARBA" id="ARBA00022989"/>
    </source>
</evidence>
<dbReference type="Gene3D" id="3.40.50.11660">
    <property type="entry name" value="Glycosyl transferase family 10, C-terminal domain"/>
    <property type="match status" value="1"/>
</dbReference>
<evidence type="ECO:0000259" key="14">
    <source>
        <dbReference type="Pfam" id="PF17039"/>
    </source>
</evidence>
<keyword evidence="11" id="KW-0325">Glycoprotein</keyword>
<evidence type="ECO:0000256" key="3">
    <source>
        <dbReference type="ARBA" id="ARBA00008919"/>
    </source>
</evidence>
<evidence type="ECO:0000256" key="12">
    <source>
        <dbReference type="RuleBase" id="RU003832"/>
    </source>
</evidence>
<dbReference type="OMA" id="VSNCANT"/>
<dbReference type="PANTHER" id="PTHR48438">
    <property type="entry name" value="ALPHA-(1,3)-FUCOSYLTRANSFERASE C-RELATED"/>
    <property type="match status" value="1"/>
</dbReference>
<dbReference type="GO" id="GO:0032580">
    <property type="term" value="C:Golgi cisterna membrane"/>
    <property type="evidence" value="ECO:0007669"/>
    <property type="project" value="UniProtKB-SubCell"/>
</dbReference>
<dbReference type="OrthoDB" id="427096at2759"/>
<evidence type="ECO:0000313" key="16">
    <source>
        <dbReference type="RefSeq" id="XP_047735809.1"/>
    </source>
</evidence>
<dbReference type="InterPro" id="IPR031481">
    <property type="entry name" value="Glyco_tran_10_N"/>
</dbReference>
<dbReference type="Pfam" id="PF17039">
    <property type="entry name" value="Glyco_tran_10_N"/>
    <property type="match status" value="1"/>
</dbReference>
<keyword evidence="8 12" id="KW-1133">Transmembrane helix</keyword>
<keyword evidence="9 12" id="KW-0333">Golgi apparatus</keyword>
<dbReference type="GeneID" id="108677163"/>
<proteinExistence type="inferred from homology"/>
<dbReference type="InterPro" id="IPR038577">
    <property type="entry name" value="GT10-like_C_sf"/>
</dbReference>
<dbReference type="Pfam" id="PF00852">
    <property type="entry name" value="Glyco_transf_10"/>
    <property type="match status" value="1"/>
</dbReference>
<dbReference type="SUPFAM" id="SSF53756">
    <property type="entry name" value="UDP-Glycosyltransferase/glycogen phosphorylase"/>
    <property type="match status" value="1"/>
</dbReference>
<evidence type="ECO:0000256" key="7">
    <source>
        <dbReference type="ARBA" id="ARBA00022968"/>
    </source>
</evidence>
<keyword evidence="10 12" id="KW-0472">Membrane</keyword>
<dbReference type="AlphaFoldDB" id="A0A979FFW4"/>
<evidence type="ECO:0000256" key="11">
    <source>
        <dbReference type="ARBA" id="ARBA00023180"/>
    </source>
</evidence>
<reference evidence="16" key="1">
    <citation type="submission" date="2025-08" db="UniProtKB">
        <authorList>
            <consortium name="RefSeq"/>
        </authorList>
    </citation>
    <scope>IDENTIFICATION</scope>
    <source>
        <tissue evidence="16">Whole organism</tissue>
    </source>
</reference>
<comment type="pathway">
    <text evidence="2">Protein modification; protein glycosylation.</text>
</comment>
<keyword evidence="5 12" id="KW-0808">Transferase</keyword>
<keyword evidence="4 12" id="KW-0328">Glycosyltransferase</keyword>
<dbReference type="RefSeq" id="XP_047735809.1">
    <property type="nucleotide sequence ID" value="XM_047879853.1"/>
</dbReference>
<keyword evidence="7" id="KW-0735">Signal-anchor</keyword>
<protein>
    <recommendedName>
        <fullName evidence="12">Fucosyltransferase</fullName>
        <ecNumber evidence="12">2.4.1.-</ecNumber>
    </recommendedName>
</protein>
<comment type="similarity">
    <text evidence="3 12">Belongs to the glycosyltransferase 10 family.</text>
</comment>
<evidence type="ECO:0000259" key="13">
    <source>
        <dbReference type="Pfam" id="PF00852"/>
    </source>
</evidence>
<dbReference type="GO" id="GO:0008417">
    <property type="term" value="F:fucosyltransferase activity"/>
    <property type="evidence" value="ECO:0007669"/>
    <property type="project" value="InterPro"/>
</dbReference>
<keyword evidence="6 12" id="KW-0812">Transmembrane</keyword>
<gene>
    <name evidence="16" type="primary">LOC108677163</name>
</gene>
<feature type="domain" description="Fucosyltransferase C-terminal" evidence="13">
    <location>
        <begin position="250"/>
        <end position="432"/>
    </location>
</feature>